<gene>
    <name evidence="4" type="ORF">J2R62_12815</name>
</gene>
<dbReference type="PANTHER" id="PTHR43156:SF2">
    <property type="entry name" value="STAGE II SPORULATION PROTEIN E"/>
    <property type="match status" value="1"/>
</dbReference>
<evidence type="ECO:0000313" key="4">
    <source>
        <dbReference type="EMBL" id="MBO1109078.1"/>
    </source>
</evidence>
<dbReference type="Gene3D" id="3.40.50.2300">
    <property type="match status" value="1"/>
</dbReference>
<dbReference type="SUPFAM" id="SSF81606">
    <property type="entry name" value="PP2C-like"/>
    <property type="match status" value="1"/>
</dbReference>
<evidence type="ECO:0000256" key="1">
    <source>
        <dbReference type="ARBA" id="ARBA00022801"/>
    </source>
</evidence>
<dbReference type="Pfam" id="PF07228">
    <property type="entry name" value="SpoIIE"/>
    <property type="match status" value="1"/>
</dbReference>
<dbReference type="PROSITE" id="PS50110">
    <property type="entry name" value="RESPONSE_REGULATORY"/>
    <property type="match status" value="1"/>
</dbReference>
<dbReference type="GO" id="GO:0000160">
    <property type="term" value="P:phosphorelay signal transduction system"/>
    <property type="evidence" value="ECO:0007669"/>
    <property type="project" value="InterPro"/>
</dbReference>
<evidence type="ECO:0000259" key="3">
    <source>
        <dbReference type="PROSITE" id="PS50110"/>
    </source>
</evidence>
<dbReference type="SUPFAM" id="SSF52172">
    <property type="entry name" value="CheY-like"/>
    <property type="match status" value="1"/>
</dbReference>
<dbReference type="AlphaFoldDB" id="A0A8I2B5X8"/>
<name>A0A8I2B5X8_PLESH</name>
<dbReference type="PANTHER" id="PTHR43156">
    <property type="entry name" value="STAGE II SPORULATION PROTEIN E-RELATED"/>
    <property type="match status" value="1"/>
</dbReference>
<dbReference type="SMART" id="SM00331">
    <property type="entry name" value="PP2C_SIG"/>
    <property type="match status" value="1"/>
</dbReference>
<protein>
    <submittedName>
        <fullName evidence="4">SpoIIE family protein phosphatase</fullName>
    </submittedName>
</protein>
<dbReference type="InterPro" id="IPR003594">
    <property type="entry name" value="HATPase_dom"/>
</dbReference>
<feature type="domain" description="Response regulatory" evidence="3">
    <location>
        <begin position="140"/>
        <end position="255"/>
    </location>
</feature>
<keyword evidence="2" id="KW-0597">Phosphoprotein</keyword>
<feature type="modified residue" description="4-aspartylphosphate" evidence="2">
    <location>
        <position position="188"/>
    </location>
</feature>
<dbReference type="EMBL" id="JAFNAA010000014">
    <property type="protein sequence ID" value="MBO1109078.1"/>
    <property type="molecule type" value="Genomic_DNA"/>
</dbReference>
<dbReference type="InterPro" id="IPR001932">
    <property type="entry name" value="PPM-type_phosphatase-like_dom"/>
</dbReference>
<accession>A0A8I2B5X8</accession>
<organism evidence="4 5">
    <name type="scientific">Plesiomonas shigelloides</name>
    <name type="common">Aeromonas shigelloides</name>
    <dbReference type="NCBI Taxonomy" id="703"/>
    <lineage>
        <taxon>Bacteria</taxon>
        <taxon>Pseudomonadati</taxon>
        <taxon>Pseudomonadota</taxon>
        <taxon>Gammaproteobacteria</taxon>
        <taxon>Enterobacterales</taxon>
        <taxon>Enterobacteriaceae</taxon>
        <taxon>Plesiomonas</taxon>
    </lineage>
</organism>
<keyword evidence="1" id="KW-0378">Hydrolase</keyword>
<dbReference type="Proteomes" id="UP000664658">
    <property type="component" value="Unassembled WGS sequence"/>
</dbReference>
<reference evidence="4" key="1">
    <citation type="submission" date="2021-03" db="EMBL/GenBank/DDBJ databases">
        <title>Plesiomonas shigelloides zfcc0051, isolated from zebrafish feces.</title>
        <authorList>
            <person name="Vanderhoek Z."/>
            <person name="Gaulke C."/>
        </authorList>
    </citation>
    <scope>NUCLEOTIDE SEQUENCE</scope>
    <source>
        <strain evidence="4">Zfcc0051</strain>
    </source>
</reference>
<dbReference type="InterPro" id="IPR052016">
    <property type="entry name" value="Bact_Sigma-Reg"/>
</dbReference>
<comment type="caution">
    <text evidence="4">The sequence shown here is derived from an EMBL/GenBank/DDBJ whole genome shotgun (WGS) entry which is preliminary data.</text>
</comment>
<dbReference type="GO" id="GO:0016791">
    <property type="term" value="F:phosphatase activity"/>
    <property type="evidence" value="ECO:0007669"/>
    <property type="project" value="TreeGrafter"/>
</dbReference>
<dbReference type="InterPro" id="IPR036457">
    <property type="entry name" value="PPM-type-like_dom_sf"/>
</dbReference>
<dbReference type="Gene3D" id="3.60.40.10">
    <property type="entry name" value="PPM-type phosphatase domain"/>
    <property type="match status" value="1"/>
</dbReference>
<dbReference type="RefSeq" id="WP_207542360.1">
    <property type="nucleotide sequence ID" value="NZ_JAFNAA010000014.1"/>
</dbReference>
<dbReference type="Pfam" id="PF00072">
    <property type="entry name" value="Response_reg"/>
    <property type="match status" value="1"/>
</dbReference>
<sequence>MKPHEWTFKKPATLAAIRELRSHVNAVLSRHNVAVQENQHWLLAVSELGTNIVKHATPAASYILLTLCLTPEGWSLRFEDDGGATQAHTEPSALPDELSESGYGIAVIRTLFARVDYQHTADGLNLLVVAAPFCAQKKPVIVVVDDDPVIRRLILSYLEHEYTCVPFSAAEDAIPYILGNQVDLILSDIAMQGMDGLSLRKNLSGQLETDILPFVFITGDDSGHVRQTAARLGVDDYLVKPVKKAALLDIVSRVLQRSLHLKNRISQRLDPKVTAGLRPSLPSQIGSYRLAVESRVASAGGGDYLLHNHSLLLLGDIMGHGEQAKFFAYAHAGYFRGLICGLYKNEGVDILLNSLSQSMLNDSLLSGALTTCIAAELGEQSVSLACAGHPRPWLIQPDKVEILPITGMLAGIAEDTRYSKLELTLAAGERLMLYTDGLLESRSQTRAQLYHHELEQLLLATLSQPIEQAARAIAQWFDHLHGGTPEDDMTVVLIEHVSTV</sequence>
<evidence type="ECO:0000256" key="2">
    <source>
        <dbReference type="PROSITE-ProRule" id="PRU00169"/>
    </source>
</evidence>
<dbReference type="SMART" id="SM00448">
    <property type="entry name" value="REC"/>
    <property type="match status" value="1"/>
</dbReference>
<dbReference type="InterPro" id="IPR001789">
    <property type="entry name" value="Sig_transdc_resp-reg_receiver"/>
</dbReference>
<dbReference type="Pfam" id="PF13581">
    <property type="entry name" value="HATPase_c_2"/>
    <property type="match status" value="1"/>
</dbReference>
<proteinExistence type="predicted"/>
<dbReference type="Gene3D" id="3.30.565.10">
    <property type="entry name" value="Histidine kinase-like ATPase, C-terminal domain"/>
    <property type="match status" value="1"/>
</dbReference>
<evidence type="ECO:0000313" key="5">
    <source>
        <dbReference type="Proteomes" id="UP000664658"/>
    </source>
</evidence>
<dbReference type="InterPro" id="IPR011006">
    <property type="entry name" value="CheY-like_superfamily"/>
</dbReference>
<dbReference type="CDD" id="cd16936">
    <property type="entry name" value="HATPase_RsbW-like"/>
    <property type="match status" value="1"/>
</dbReference>
<dbReference type="InterPro" id="IPR036890">
    <property type="entry name" value="HATPase_C_sf"/>
</dbReference>